<dbReference type="EMBL" id="JMCB01000006">
    <property type="protein sequence ID" value="KFE68504.1"/>
    <property type="molecule type" value="Genomic_DNA"/>
</dbReference>
<feature type="region of interest" description="Disordered" evidence="1">
    <location>
        <begin position="1"/>
        <end position="38"/>
    </location>
</feature>
<evidence type="ECO:0000313" key="2">
    <source>
        <dbReference type="EMBL" id="KFE68504.1"/>
    </source>
</evidence>
<reference evidence="2 3" key="1">
    <citation type="submission" date="2014-04" db="EMBL/GenBank/DDBJ databases">
        <title>Genome assembly of Hyalangium minutum DSM 14724.</title>
        <authorList>
            <person name="Sharma G."/>
            <person name="Subramanian S."/>
        </authorList>
    </citation>
    <scope>NUCLEOTIDE SEQUENCE [LARGE SCALE GENOMIC DNA]</scope>
    <source>
        <strain evidence="2 3">DSM 14724</strain>
    </source>
</reference>
<name>A0A085WLE1_9BACT</name>
<accession>A0A085WLE1</accession>
<sequence>MQRQMLQRQLHQPALRVVSISKRSHRRQVGSHPVAQDRLAGRHPVIRLHGSSNASERLYVDSRTISYHGSARLPQPKFLSQRVTSASPRRTCLGPG</sequence>
<proteinExistence type="predicted"/>
<evidence type="ECO:0000256" key="1">
    <source>
        <dbReference type="SAM" id="MobiDB-lite"/>
    </source>
</evidence>
<dbReference type="AlphaFoldDB" id="A0A085WLE1"/>
<feature type="compositionally biased region" description="Low complexity" evidence="1">
    <location>
        <begin position="1"/>
        <end position="10"/>
    </location>
</feature>
<gene>
    <name evidence="2" type="ORF">DB31_7741</name>
</gene>
<organism evidence="2 3">
    <name type="scientific">Hyalangium minutum</name>
    <dbReference type="NCBI Taxonomy" id="394096"/>
    <lineage>
        <taxon>Bacteria</taxon>
        <taxon>Pseudomonadati</taxon>
        <taxon>Myxococcota</taxon>
        <taxon>Myxococcia</taxon>
        <taxon>Myxococcales</taxon>
        <taxon>Cystobacterineae</taxon>
        <taxon>Archangiaceae</taxon>
        <taxon>Hyalangium</taxon>
    </lineage>
</organism>
<dbReference type="Proteomes" id="UP000028725">
    <property type="component" value="Unassembled WGS sequence"/>
</dbReference>
<protein>
    <submittedName>
        <fullName evidence="2">Uncharacterized protein</fullName>
    </submittedName>
</protein>
<keyword evidence="3" id="KW-1185">Reference proteome</keyword>
<evidence type="ECO:0000313" key="3">
    <source>
        <dbReference type="Proteomes" id="UP000028725"/>
    </source>
</evidence>
<comment type="caution">
    <text evidence="2">The sequence shown here is derived from an EMBL/GenBank/DDBJ whole genome shotgun (WGS) entry which is preliminary data.</text>
</comment>